<dbReference type="AlphaFoldDB" id="A0A081KD11"/>
<organism evidence="2 3">
    <name type="scientific">Endozoicomonas elysicola</name>
    <dbReference type="NCBI Taxonomy" id="305900"/>
    <lineage>
        <taxon>Bacteria</taxon>
        <taxon>Pseudomonadati</taxon>
        <taxon>Pseudomonadota</taxon>
        <taxon>Gammaproteobacteria</taxon>
        <taxon>Oceanospirillales</taxon>
        <taxon>Endozoicomonadaceae</taxon>
        <taxon>Endozoicomonas</taxon>
    </lineage>
</organism>
<dbReference type="InterPro" id="IPR001466">
    <property type="entry name" value="Beta-lactam-related"/>
</dbReference>
<dbReference type="PANTHER" id="PTHR43283">
    <property type="entry name" value="BETA-LACTAMASE-RELATED"/>
    <property type="match status" value="1"/>
</dbReference>
<evidence type="ECO:0000259" key="1">
    <source>
        <dbReference type="Pfam" id="PF00144"/>
    </source>
</evidence>
<feature type="domain" description="Beta-lactamase-related" evidence="1">
    <location>
        <begin position="156"/>
        <end position="440"/>
    </location>
</feature>
<dbReference type="Proteomes" id="UP000027997">
    <property type="component" value="Unassembled WGS sequence"/>
</dbReference>
<comment type="caution">
    <text evidence="2">The sequence shown here is derived from an EMBL/GenBank/DDBJ whole genome shotgun (WGS) entry which is preliminary data.</text>
</comment>
<keyword evidence="3" id="KW-1185">Reference proteome</keyword>
<accession>A0A081KD11</accession>
<sequence>MKKLFVSFVLIAGLLVAIPPYFLGFSLFNLGHAVQVATSLSAKLACSARFISELDDQQIASDLSSYSQVTELVDLKYNDSPRQVSAHLFGLAPTVATYRDGLGCTLDFDGVNTLKNATVVQHSKISTEQWPAGISTDNIDPEIQTLLNSIMTADNQQGLDSRAMVVVRGGEILAEAYGDGFDHNTPLLGWSMGKSVTAMILGRLETLEKVSKDDIALFDQWTDKRADLSLEQLLQMNSGLAFDETYAPGSDATHMLFTAPSASDVAMTSKLRHSPGSHFSYSSGTTNLLSRYVDQILGSELNNTMAFVQQELFTPAGISNAIFEPDASGILIGSSYLYASGRDWARLGLIMANSGSINGHKLLSDAWVVAAQTPNASDNEKSYGYQFWLNRGDEELRWPTLPEDAYAMLGNRKQSVMIIPSQNTVLVRLGWTSDDYPMEENYKALLDALGNKTSS</sequence>
<evidence type="ECO:0000313" key="3">
    <source>
        <dbReference type="Proteomes" id="UP000027997"/>
    </source>
</evidence>
<evidence type="ECO:0000313" key="2">
    <source>
        <dbReference type="EMBL" id="KEI72037.1"/>
    </source>
</evidence>
<name>A0A081KD11_9GAMM</name>
<proteinExistence type="predicted"/>
<dbReference type="InterPro" id="IPR050789">
    <property type="entry name" value="Diverse_Enzym_Activities"/>
</dbReference>
<dbReference type="InterPro" id="IPR012338">
    <property type="entry name" value="Beta-lactam/transpept-like"/>
</dbReference>
<reference evidence="2 3" key="1">
    <citation type="submission" date="2014-06" db="EMBL/GenBank/DDBJ databases">
        <title>Whole Genome Sequences of Three Symbiotic Endozoicomonas Bacteria.</title>
        <authorList>
            <person name="Neave M.J."/>
            <person name="Apprill A."/>
            <person name="Voolstra C.R."/>
        </authorList>
    </citation>
    <scope>NUCLEOTIDE SEQUENCE [LARGE SCALE GENOMIC DNA]</scope>
    <source>
        <strain evidence="2 3">DSM 22380</strain>
    </source>
</reference>
<dbReference type="eggNOG" id="COG1680">
    <property type="taxonomic scope" value="Bacteria"/>
</dbReference>
<dbReference type="SUPFAM" id="SSF56601">
    <property type="entry name" value="beta-lactamase/transpeptidase-like"/>
    <property type="match status" value="1"/>
</dbReference>
<protein>
    <submittedName>
        <fullName evidence="2">Beta-lactamase</fullName>
    </submittedName>
</protein>
<dbReference type="STRING" id="305900.GV64_16075"/>
<dbReference type="RefSeq" id="WP_020584397.1">
    <property type="nucleotide sequence ID" value="NZ_JOJP01000001.1"/>
</dbReference>
<dbReference type="Pfam" id="PF00144">
    <property type="entry name" value="Beta-lactamase"/>
    <property type="match status" value="1"/>
</dbReference>
<gene>
    <name evidence="2" type="ORF">GV64_16075</name>
</gene>
<dbReference type="Gene3D" id="3.40.710.10">
    <property type="entry name" value="DD-peptidase/beta-lactamase superfamily"/>
    <property type="match status" value="1"/>
</dbReference>
<dbReference type="EMBL" id="JOJP01000001">
    <property type="protein sequence ID" value="KEI72037.1"/>
    <property type="molecule type" value="Genomic_DNA"/>
</dbReference>
<dbReference type="PANTHER" id="PTHR43283:SF7">
    <property type="entry name" value="BETA-LACTAMASE-RELATED DOMAIN-CONTAINING PROTEIN"/>
    <property type="match status" value="1"/>
</dbReference>